<evidence type="ECO:0000313" key="3">
    <source>
        <dbReference type="EMBL" id="MEE2525970.1"/>
    </source>
</evidence>
<evidence type="ECO:0000256" key="2">
    <source>
        <dbReference type="ARBA" id="ARBA00023235"/>
    </source>
</evidence>
<accession>A0ABU7LPY1</accession>
<dbReference type="InterPro" id="IPR003719">
    <property type="entry name" value="Phenazine_PhzF-like"/>
</dbReference>
<dbReference type="Proteomes" id="UP001354971">
    <property type="component" value="Unassembled WGS sequence"/>
</dbReference>
<dbReference type="SUPFAM" id="SSF54506">
    <property type="entry name" value="Diaminopimelate epimerase-like"/>
    <property type="match status" value="1"/>
</dbReference>
<dbReference type="PANTHER" id="PTHR13774">
    <property type="entry name" value="PHENAZINE BIOSYNTHESIS PROTEIN"/>
    <property type="match status" value="1"/>
</dbReference>
<organism evidence="3 4">
    <name type="scientific">Hyphobacterium lacteum</name>
    <dbReference type="NCBI Taxonomy" id="3116575"/>
    <lineage>
        <taxon>Bacteria</taxon>
        <taxon>Pseudomonadati</taxon>
        <taxon>Pseudomonadota</taxon>
        <taxon>Alphaproteobacteria</taxon>
        <taxon>Maricaulales</taxon>
        <taxon>Maricaulaceae</taxon>
        <taxon>Hyphobacterium</taxon>
    </lineage>
</organism>
<keyword evidence="2" id="KW-0413">Isomerase</keyword>
<dbReference type="RefSeq" id="WP_330198629.1">
    <property type="nucleotide sequence ID" value="NZ_JAZDRP010000003.1"/>
</dbReference>
<name>A0ABU7LPY1_9PROT</name>
<comment type="caution">
    <text evidence="3">The sequence shown here is derived from an EMBL/GenBank/DDBJ whole genome shotgun (WGS) entry which is preliminary data.</text>
</comment>
<dbReference type="PANTHER" id="PTHR13774:SF17">
    <property type="entry name" value="PHENAZINE BIOSYNTHESIS-LIKE DOMAIN-CONTAINING PROTEIN"/>
    <property type="match status" value="1"/>
</dbReference>
<dbReference type="Gene3D" id="3.10.310.10">
    <property type="entry name" value="Diaminopimelate Epimerase, Chain A, domain 1"/>
    <property type="match status" value="2"/>
</dbReference>
<keyword evidence="4" id="KW-1185">Reference proteome</keyword>
<dbReference type="Pfam" id="PF02567">
    <property type="entry name" value="PhzC-PhzF"/>
    <property type="match status" value="1"/>
</dbReference>
<dbReference type="NCBIfam" id="TIGR00654">
    <property type="entry name" value="PhzF_family"/>
    <property type="match status" value="1"/>
</dbReference>
<gene>
    <name evidence="3" type="ORF">V0U79_06295</name>
</gene>
<evidence type="ECO:0000256" key="1">
    <source>
        <dbReference type="ARBA" id="ARBA00008270"/>
    </source>
</evidence>
<dbReference type="EMBL" id="JAZDRP010000003">
    <property type="protein sequence ID" value="MEE2525970.1"/>
    <property type="molecule type" value="Genomic_DNA"/>
</dbReference>
<evidence type="ECO:0000313" key="4">
    <source>
        <dbReference type="Proteomes" id="UP001354971"/>
    </source>
</evidence>
<reference evidence="3 4" key="1">
    <citation type="submission" date="2024-01" db="EMBL/GenBank/DDBJ databases">
        <title>Hyphobacterium bacterium isolated from marine sediment.</title>
        <authorList>
            <person name="Zhao S."/>
        </authorList>
    </citation>
    <scope>NUCLEOTIDE SEQUENCE [LARGE SCALE GENOMIC DNA]</scope>
    <source>
        <strain evidence="4">HN65</strain>
    </source>
</reference>
<comment type="similarity">
    <text evidence="1">Belongs to the PhzF family.</text>
</comment>
<sequence>MKIPYAEIHAFIDGDTPFTGNPAGVCLLKKYPSDEILQGIALSNNLSETAFLVEAGTDRWQLRWFTPSVEVDLCGHATFASGAFLFERGLVDGGTAVFETRSGELKVSRESDGSYAMDLPKVDFSPAEPDPIVVEALGAGDPVECLDVNRVHGAAYQMMVFEDEATIAGLNPDESLLTSAFTNVIATARGKSADFVSRFFAPASGVAEDPVTGSAHCTLAPYWSRKLERPRLSARQIGPRPGALEVEPSGDRVSLFGRAACYLEGEIRL</sequence>
<proteinExistence type="inferred from homology"/>
<protein>
    <submittedName>
        <fullName evidence="3">PhzF family phenazine biosynthesis protein</fullName>
    </submittedName>
</protein>
<dbReference type="PIRSF" id="PIRSF016184">
    <property type="entry name" value="PhzC_PhzF"/>
    <property type="match status" value="1"/>
</dbReference>